<dbReference type="RefSeq" id="WP_308980836.1">
    <property type="nucleotide sequence ID" value="NZ_JAVIDL010000003.1"/>
</dbReference>
<evidence type="ECO:0000259" key="3">
    <source>
        <dbReference type="PROSITE" id="PS50405"/>
    </source>
</evidence>
<dbReference type="CDD" id="cd03046">
    <property type="entry name" value="GST_N_GTT1_like"/>
    <property type="match status" value="1"/>
</dbReference>
<dbReference type="InterPro" id="IPR004046">
    <property type="entry name" value="GST_C"/>
</dbReference>
<evidence type="ECO:0000256" key="1">
    <source>
        <dbReference type="RuleBase" id="RU003494"/>
    </source>
</evidence>
<dbReference type="PANTHER" id="PTHR44051">
    <property type="entry name" value="GLUTATHIONE S-TRANSFERASE-RELATED"/>
    <property type="match status" value="1"/>
</dbReference>
<protein>
    <submittedName>
        <fullName evidence="4">Glutathione S-transferase family protein</fullName>
    </submittedName>
</protein>
<sequence length="216" mass="24681">MSNITLYTHPHSRGVTVSWMLEECQAEYQVVPLQFHTDMKQAEYLKLNPAGKVPTLTHDGVVITETAAIISYLADIYPEKQLAPAIDSPLRGEYYKWLFITSNQFEPALTDYMHQIEITDEMRFSLGYPKLDVIVDQVTQHLSQNRYLLGEQFSTADVLMVALLAWAFQKTIPLNDTLQTYVDQAIARPAFQRTLQLNQQYLEQLNIDILTPLNGG</sequence>
<dbReference type="SFLD" id="SFLDG01150">
    <property type="entry name" value="Main.1:_Beta-like"/>
    <property type="match status" value="1"/>
</dbReference>
<dbReference type="Gene3D" id="3.40.30.10">
    <property type="entry name" value="Glutaredoxin"/>
    <property type="match status" value="1"/>
</dbReference>
<dbReference type="PROSITE" id="PS50405">
    <property type="entry name" value="GST_CTER"/>
    <property type="match status" value="1"/>
</dbReference>
<evidence type="ECO:0000313" key="4">
    <source>
        <dbReference type="EMBL" id="MDQ8934524.1"/>
    </source>
</evidence>
<dbReference type="PROSITE" id="PS50404">
    <property type="entry name" value="GST_NTER"/>
    <property type="match status" value="1"/>
</dbReference>
<dbReference type="InterPro" id="IPR010987">
    <property type="entry name" value="Glutathione-S-Trfase_C-like"/>
</dbReference>
<dbReference type="SUPFAM" id="SSF52833">
    <property type="entry name" value="Thioredoxin-like"/>
    <property type="match status" value="1"/>
</dbReference>
<dbReference type="AlphaFoldDB" id="A0AAW8JA69"/>
<feature type="domain" description="GST C-terminal" evidence="3">
    <location>
        <begin position="87"/>
        <end position="213"/>
    </location>
</feature>
<accession>A0AAW8JA69</accession>
<dbReference type="EMBL" id="JAVIDL010000003">
    <property type="protein sequence ID" value="MDQ8934524.1"/>
    <property type="molecule type" value="Genomic_DNA"/>
</dbReference>
<dbReference type="SFLD" id="SFLDS00019">
    <property type="entry name" value="Glutathione_Transferase_(cytos"/>
    <property type="match status" value="1"/>
</dbReference>
<proteinExistence type="inferred from homology"/>
<evidence type="ECO:0000313" key="5">
    <source>
        <dbReference type="Proteomes" id="UP001243844"/>
    </source>
</evidence>
<dbReference type="Gene3D" id="1.20.1050.10">
    <property type="match status" value="1"/>
</dbReference>
<reference evidence="4" key="1">
    <citation type="submission" date="2023-08" db="EMBL/GenBank/DDBJ databases">
        <title>Emergence of clinically-relevant ST2 carbapenem-resistant Acinetobacter baumannii strains in hospital sewages in Zhejiang, East of China.</title>
        <authorList>
            <person name="Kaichao C."/>
            <person name="Zhang R."/>
        </authorList>
    </citation>
    <scope>NUCLEOTIDE SEQUENCE</scope>
    <source>
        <strain evidence="4">M-RB-37</strain>
    </source>
</reference>
<evidence type="ECO:0000259" key="2">
    <source>
        <dbReference type="PROSITE" id="PS50404"/>
    </source>
</evidence>
<dbReference type="Pfam" id="PF02798">
    <property type="entry name" value="GST_N"/>
    <property type="match status" value="1"/>
</dbReference>
<name>A0AAW8JA69_9GAMM</name>
<dbReference type="InterPro" id="IPR004045">
    <property type="entry name" value="Glutathione_S-Trfase_N"/>
</dbReference>
<gene>
    <name evidence="4" type="ORF">RFH47_02035</name>
</gene>
<comment type="caution">
    <text evidence="4">The sequence shown here is derived from an EMBL/GenBank/DDBJ whole genome shotgun (WGS) entry which is preliminary data.</text>
</comment>
<dbReference type="InterPro" id="IPR036249">
    <property type="entry name" value="Thioredoxin-like_sf"/>
</dbReference>
<dbReference type="SUPFAM" id="SSF47616">
    <property type="entry name" value="GST C-terminal domain-like"/>
    <property type="match status" value="1"/>
</dbReference>
<feature type="domain" description="GST N-terminal" evidence="2">
    <location>
        <begin position="1"/>
        <end position="81"/>
    </location>
</feature>
<dbReference type="PANTHER" id="PTHR44051:SF21">
    <property type="entry name" value="GLUTATHIONE S-TRANSFERASE FAMILY PROTEIN"/>
    <property type="match status" value="1"/>
</dbReference>
<dbReference type="SFLD" id="SFLDG00358">
    <property type="entry name" value="Main_(cytGST)"/>
    <property type="match status" value="1"/>
</dbReference>
<dbReference type="InterPro" id="IPR040079">
    <property type="entry name" value="Glutathione_S-Trfase"/>
</dbReference>
<comment type="similarity">
    <text evidence="1">Belongs to the GST superfamily.</text>
</comment>
<dbReference type="InterPro" id="IPR036282">
    <property type="entry name" value="Glutathione-S-Trfase_C_sf"/>
</dbReference>
<organism evidence="4 5">
    <name type="scientific">Acinetobacter rudis</name>
    <dbReference type="NCBI Taxonomy" id="632955"/>
    <lineage>
        <taxon>Bacteria</taxon>
        <taxon>Pseudomonadati</taxon>
        <taxon>Pseudomonadota</taxon>
        <taxon>Gammaproteobacteria</taxon>
        <taxon>Moraxellales</taxon>
        <taxon>Moraxellaceae</taxon>
        <taxon>Acinetobacter</taxon>
    </lineage>
</organism>
<dbReference type="Proteomes" id="UP001243844">
    <property type="component" value="Unassembled WGS sequence"/>
</dbReference>
<dbReference type="CDD" id="cd03207">
    <property type="entry name" value="GST_C_8"/>
    <property type="match status" value="1"/>
</dbReference>
<dbReference type="Pfam" id="PF00043">
    <property type="entry name" value="GST_C"/>
    <property type="match status" value="1"/>
</dbReference>